<feature type="region of interest" description="Disordered" evidence="1">
    <location>
        <begin position="160"/>
        <end position="211"/>
    </location>
</feature>
<proteinExistence type="predicted"/>
<keyword evidence="3" id="KW-1185">Reference proteome</keyword>
<evidence type="ECO:0000313" key="2">
    <source>
        <dbReference type="EMBL" id="MEE2058950.1"/>
    </source>
</evidence>
<dbReference type="RefSeq" id="WP_330134178.1">
    <property type="nucleotide sequence ID" value="NZ_JAUTXY010000006.1"/>
</dbReference>
<sequence>MARIRTLKPEFWDSPSTAQADLAVRLTFMAMWNWADDSGHGTANMKELEAFVFPNDDVAELPRKSRGNSADAAGTWRSFAEVCGEVSEAYGVVFYRVSGRPYYEIPNFKRHQSKDFRPTSKYPLPAEGEIYDVTSGNSFNTPPMKTSAGDALAETRGISADSRGNSAGAAGTSGSVIGEQGNRGTGEEEICSPAPPSSDTESEQPDPTDYPDTFEEFWHEYPRKAGKRKALTAWKRAVRRVSNETLIDGAIRYAQDPNRVDRFTKYAEGWLNGDGWLDEPLPGRNSEPNGMTKQDAKVHGFLGTAQRINANRNTNELRELM</sequence>
<organism evidence="2 3">
    <name type="scientific">Rhodococcus artemisiae</name>
    <dbReference type="NCBI Taxonomy" id="714159"/>
    <lineage>
        <taxon>Bacteria</taxon>
        <taxon>Bacillati</taxon>
        <taxon>Actinomycetota</taxon>
        <taxon>Actinomycetes</taxon>
        <taxon>Mycobacteriales</taxon>
        <taxon>Nocardiaceae</taxon>
        <taxon>Rhodococcus</taxon>
    </lineage>
</organism>
<evidence type="ECO:0000313" key="3">
    <source>
        <dbReference type="Proteomes" id="UP001336020"/>
    </source>
</evidence>
<protein>
    <submittedName>
        <fullName evidence="2">Uncharacterized protein</fullName>
    </submittedName>
</protein>
<feature type="compositionally biased region" description="Low complexity" evidence="1">
    <location>
        <begin position="166"/>
        <end position="175"/>
    </location>
</feature>
<evidence type="ECO:0000256" key="1">
    <source>
        <dbReference type="SAM" id="MobiDB-lite"/>
    </source>
</evidence>
<dbReference type="EMBL" id="JAUTXY010000006">
    <property type="protein sequence ID" value="MEE2058950.1"/>
    <property type="molecule type" value="Genomic_DNA"/>
</dbReference>
<dbReference type="Proteomes" id="UP001336020">
    <property type="component" value="Unassembled WGS sequence"/>
</dbReference>
<name>A0ABU7LBM6_9NOCA</name>
<comment type="caution">
    <text evidence="2">The sequence shown here is derived from an EMBL/GenBank/DDBJ whole genome shotgun (WGS) entry which is preliminary data.</text>
</comment>
<reference evidence="2 3" key="1">
    <citation type="submission" date="2023-07" db="EMBL/GenBank/DDBJ databases">
        <authorList>
            <person name="Girao M."/>
            <person name="Carvalho M.F."/>
        </authorList>
    </citation>
    <scope>NUCLEOTIDE SEQUENCE [LARGE SCALE GENOMIC DNA]</scope>
    <source>
        <strain evidence="2 3">YIM65754</strain>
    </source>
</reference>
<gene>
    <name evidence="2" type="ORF">Q7514_15625</name>
</gene>
<accession>A0ABU7LBM6</accession>